<name>A0AAX4L155_9CREN</name>
<organism evidence="1 2">
    <name type="scientific">Sulfolobus tengchongensis</name>
    <dbReference type="NCBI Taxonomy" id="207809"/>
    <lineage>
        <taxon>Archaea</taxon>
        <taxon>Thermoproteota</taxon>
        <taxon>Thermoprotei</taxon>
        <taxon>Sulfolobales</taxon>
        <taxon>Sulfolobaceae</taxon>
        <taxon>Sulfolobus</taxon>
    </lineage>
</organism>
<evidence type="ECO:0000313" key="1">
    <source>
        <dbReference type="EMBL" id="WWQ60869.1"/>
    </source>
</evidence>
<dbReference type="PANTHER" id="PTHR34237:SF4">
    <property type="entry name" value="PAREP1 FAMILY PROTEIN"/>
    <property type="match status" value="1"/>
</dbReference>
<dbReference type="Pfam" id="PF05942">
    <property type="entry name" value="PaREP1"/>
    <property type="match status" value="1"/>
</dbReference>
<keyword evidence="2" id="KW-1185">Reference proteome</keyword>
<dbReference type="InterPro" id="IPR010268">
    <property type="entry name" value="PaREP1"/>
</dbReference>
<dbReference type="AlphaFoldDB" id="A0AAX4L155"/>
<sequence length="121" mass="14317">MSGSQIRSQILNWIIEADELLSKGDVVQASEKYYKAAEEALKLIAVKLNMTDILEKVKKRRRWDSVYLFEVAKRVSLEVWEIWLSSWTLHVYGFHEMKLKIQDVKEKGNKVKNIVYFINRL</sequence>
<proteinExistence type="predicted"/>
<accession>A0AAX4L155</accession>
<dbReference type="Proteomes" id="UP001432202">
    <property type="component" value="Chromosome"/>
</dbReference>
<dbReference type="Gene3D" id="1.20.120.330">
    <property type="entry name" value="Nucleotidyltransferases domain 2"/>
    <property type="match status" value="1"/>
</dbReference>
<dbReference type="PANTHER" id="PTHR34237">
    <property type="entry name" value="PAREP8-RELATED"/>
    <property type="match status" value="1"/>
</dbReference>
<protein>
    <submittedName>
        <fullName evidence="1">PaREP1 family protein</fullName>
    </submittedName>
</protein>
<dbReference type="RefSeq" id="WP_338602319.1">
    <property type="nucleotide sequence ID" value="NZ_CP146016.1"/>
</dbReference>
<reference evidence="1 2" key="1">
    <citation type="submission" date="2024-02" db="EMBL/GenBank/DDBJ databases">
        <title>STSV induces naive adaptation in Sulfolobus.</title>
        <authorList>
            <person name="Xiang X."/>
            <person name="Song M."/>
        </authorList>
    </citation>
    <scope>NUCLEOTIDE SEQUENCE [LARGE SCALE GENOMIC DNA]</scope>
    <source>
        <strain evidence="1 2">RT2</strain>
    </source>
</reference>
<dbReference type="EMBL" id="CP146016">
    <property type="protein sequence ID" value="WWQ60869.1"/>
    <property type="molecule type" value="Genomic_DNA"/>
</dbReference>
<evidence type="ECO:0000313" key="2">
    <source>
        <dbReference type="Proteomes" id="UP001432202"/>
    </source>
</evidence>
<gene>
    <name evidence="1" type="ORF">V6M85_01970</name>
</gene>
<dbReference type="GeneID" id="89335497"/>